<organism evidence="8 9">
    <name type="scientific">Pseudonocardia tropica</name>
    <dbReference type="NCBI Taxonomy" id="681289"/>
    <lineage>
        <taxon>Bacteria</taxon>
        <taxon>Bacillati</taxon>
        <taxon>Actinomycetota</taxon>
        <taxon>Actinomycetes</taxon>
        <taxon>Pseudonocardiales</taxon>
        <taxon>Pseudonocardiaceae</taxon>
        <taxon>Pseudonocardia</taxon>
    </lineage>
</organism>
<feature type="transmembrane region" description="Helical" evidence="7">
    <location>
        <begin position="247"/>
        <end position="270"/>
    </location>
</feature>
<feature type="transmembrane region" description="Helical" evidence="7">
    <location>
        <begin position="118"/>
        <end position="140"/>
    </location>
</feature>
<dbReference type="InterPro" id="IPR043428">
    <property type="entry name" value="LivM-like"/>
</dbReference>
<keyword evidence="4 7" id="KW-1133">Transmembrane helix</keyword>
<reference evidence="8 9" key="1">
    <citation type="submission" date="2024-03" db="EMBL/GenBank/DDBJ databases">
        <title>Draft genome sequence of Pseudonocardia tropica JCM 19149.</title>
        <authorList>
            <person name="Butdee W."/>
            <person name="Duangmal K."/>
        </authorList>
    </citation>
    <scope>NUCLEOTIDE SEQUENCE [LARGE SCALE GENOMIC DNA]</scope>
    <source>
        <strain evidence="8 9">JCM 19149</strain>
    </source>
</reference>
<dbReference type="NCBIfam" id="TIGR03408">
    <property type="entry name" value="urea_trans_UrtC"/>
    <property type="match status" value="1"/>
</dbReference>
<comment type="subcellular location">
    <subcellularLocation>
        <location evidence="1">Cell membrane</location>
        <topology evidence="1">Multi-pass membrane protein</topology>
    </subcellularLocation>
</comment>
<gene>
    <name evidence="8" type="primary">urtC</name>
    <name evidence="8" type="ORF">WHI96_18165</name>
</gene>
<feature type="transmembrane region" description="Helical" evidence="7">
    <location>
        <begin position="67"/>
        <end position="85"/>
    </location>
</feature>
<dbReference type="CDD" id="cd06581">
    <property type="entry name" value="TM_PBP1_LivM_like"/>
    <property type="match status" value="1"/>
</dbReference>
<keyword evidence="2" id="KW-1003">Cell membrane</keyword>
<feature type="transmembrane region" description="Helical" evidence="7">
    <location>
        <begin position="40"/>
        <end position="60"/>
    </location>
</feature>
<comment type="caution">
    <text evidence="8">The sequence shown here is derived from an EMBL/GenBank/DDBJ whole genome shotgun (WGS) entry which is preliminary data.</text>
</comment>
<evidence type="ECO:0000256" key="1">
    <source>
        <dbReference type="ARBA" id="ARBA00004651"/>
    </source>
</evidence>
<dbReference type="InterPro" id="IPR001851">
    <property type="entry name" value="ABC_transp_permease"/>
</dbReference>
<evidence type="ECO:0000256" key="4">
    <source>
        <dbReference type="ARBA" id="ARBA00022989"/>
    </source>
</evidence>
<feature type="transmembrane region" description="Helical" evidence="7">
    <location>
        <begin position="171"/>
        <end position="188"/>
    </location>
</feature>
<dbReference type="Pfam" id="PF02653">
    <property type="entry name" value="BPD_transp_2"/>
    <property type="match status" value="1"/>
</dbReference>
<feature type="region of interest" description="Disordered" evidence="6">
    <location>
        <begin position="351"/>
        <end position="375"/>
    </location>
</feature>
<dbReference type="Proteomes" id="UP001464923">
    <property type="component" value="Unassembled WGS sequence"/>
</dbReference>
<feature type="transmembrane region" description="Helical" evidence="7">
    <location>
        <begin position="147"/>
        <end position="165"/>
    </location>
</feature>
<evidence type="ECO:0000256" key="3">
    <source>
        <dbReference type="ARBA" id="ARBA00022692"/>
    </source>
</evidence>
<protein>
    <submittedName>
        <fullName evidence="8">Urea ABC transporter permease subunit UrtC</fullName>
    </submittedName>
</protein>
<evidence type="ECO:0000256" key="2">
    <source>
        <dbReference type="ARBA" id="ARBA00022475"/>
    </source>
</evidence>
<feature type="transmembrane region" description="Helical" evidence="7">
    <location>
        <begin position="195"/>
        <end position="216"/>
    </location>
</feature>
<evidence type="ECO:0000256" key="6">
    <source>
        <dbReference type="SAM" id="MobiDB-lite"/>
    </source>
</evidence>
<keyword evidence="5 7" id="KW-0472">Membrane</keyword>
<dbReference type="EMBL" id="JBEDNP010000010">
    <property type="protein sequence ID" value="MEQ3540738.1"/>
    <property type="molecule type" value="Genomic_DNA"/>
</dbReference>
<evidence type="ECO:0000256" key="5">
    <source>
        <dbReference type="ARBA" id="ARBA00023136"/>
    </source>
</evidence>
<keyword evidence="3 7" id="KW-0812">Transmembrane</keyword>
<dbReference type="InterPro" id="IPR017778">
    <property type="entry name" value="ABC_transptr_urea_perm_UrtC"/>
</dbReference>
<dbReference type="PANTHER" id="PTHR30482">
    <property type="entry name" value="HIGH-AFFINITY BRANCHED-CHAIN AMINO ACID TRANSPORT SYSTEM PERMEASE"/>
    <property type="match status" value="1"/>
</dbReference>
<keyword evidence="9" id="KW-1185">Reference proteome</keyword>
<dbReference type="RefSeq" id="WP_345644126.1">
    <property type="nucleotide sequence ID" value="NZ_BAABLY010000025.1"/>
</dbReference>
<name>A0ABV1JXS6_9PSEU</name>
<accession>A0ABV1JXS6</accession>
<evidence type="ECO:0000313" key="8">
    <source>
        <dbReference type="EMBL" id="MEQ3540738.1"/>
    </source>
</evidence>
<dbReference type="PANTHER" id="PTHR30482:SF4">
    <property type="entry name" value="SLR1201 PROTEIN"/>
    <property type="match status" value="1"/>
</dbReference>
<evidence type="ECO:0000313" key="9">
    <source>
        <dbReference type="Proteomes" id="UP001464923"/>
    </source>
</evidence>
<evidence type="ECO:0000256" key="7">
    <source>
        <dbReference type="SAM" id="Phobius"/>
    </source>
</evidence>
<proteinExistence type="predicted"/>
<feature type="transmembrane region" description="Helical" evidence="7">
    <location>
        <begin position="320"/>
        <end position="345"/>
    </location>
</feature>
<feature type="transmembrane region" description="Helical" evidence="7">
    <location>
        <begin position="12"/>
        <end position="34"/>
    </location>
</feature>
<sequence length="375" mass="39001">MSTSTVTTLLRGRYAVGLGFLAAAVVLFAVAPAVLTDFRLGLLAKYLCYAMVAVGIGLAWGRGGMLTLGQGVFFGIGAYLMAMHLKLADAGPGETPDFMTLITSDGPPWWWEPFRSPVVTLVAILVLPALVATVLGLATFRRRVRGAYFAILSQALAAAFAILLIGNPTTTGGSTGLNNFVGFFGFSLRDPANRLMLYFIAAGVLLAMVAGVRQLMVSRYGELLVACRDSEERVRFLGYDPATVKTVAFALAAMTAGIGGALFVPIVGIVSPNDVGVVPSIGFLIGVAIGGRTTLAGPVLGAIAVAWAGTTLSEQFPSGWTYAQGLMFMLVIAFLPGGIASLVAVRRRRGAHAGDTDGPATEPDPQPAATGRTTP</sequence>
<feature type="transmembrane region" description="Helical" evidence="7">
    <location>
        <begin position="282"/>
        <end position="308"/>
    </location>
</feature>